<protein>
    <submittedName>
        <fullName evidence="2">Ribonuclease H-like domain-containing protein</fullName>
    </submittedName>
</protein>
<reference evidence="2" key="1">
    <citation type="journal article" date="2019" name="Sci. Rep.">
        <title>Draft genome of Tanacetum cinerariifolium, the natural source of mosquito coil.</title>
        <authorList>
            <person name="Yamashiro T."/>
            <person name="Shiraishi A."/>
            <person name="Satake H."/>
            <person name="Nakayama K."/>
        </authorList>
    </citation>
    <scope>NUCLEOTIDE SEQUENCE</scope>
</reference>
<name>A0A6L2K7G9_TANCI</name>
<sequence>MIDDYNAFINNNTWIVAPRPLDVNILRPMWLFRHKYNAYGSLSRFKARLMSNGSTQLLSIDVDEAFSFVVKSATLRMVLSLALSRHWLVHQLDVKNVFLHGYLSDTVYMDQPLGFRDPHHPNHVFLLQRSLYGLKQAPQAWF</sequence>
<dbReference type="EMBL" id="BKCJ010001762">
    <property type="protein sequence ID" value="GEU43834.1"/>
    <property type="molecule type" value="Genomic_DNA"/>
</dbReference>
<dbReference type="InterPro" id="IPR013103">
    <property type="entry name" value="RVT_2"/>
</dbReference>
<organism evidence="2">
    <name type="scientific">Tanacetum cinerariifolium</name>
    <name type="common">Dalmatian daisy</name>
    <name type="synonym">Chrysanthemum cinerariifolium</name>
    <dbReference type="NCBI Taxonomy" id="118510"/>
    <lineage>
        <taxon>Eukaryota</taxon>
        <taxon>Viridiplantae</taxon>
        <taxon>Streptophyta</taxon>
        <taxon>Embryophyta</taxon>
        <taxon>Tracheophyta</taxon>
        <taxon>Spermatophyta</taxon>
        <taxon>Magnoliopsida</taxon>
        <taxon>eudicotyledons</taxon>
        <taxon>Gunneridae</taxon>
        <taxon>Pentapetalae</taxon>
        <taxon>asterids</taxon>
        <taxon>campanulids</taxon>
        <taxon>Asterales</taxon>
        <taxon>Asteraceae</taxon>
        <taxon>Asteroideae</taxon>
        <taxon>Anthemideae</taxon>
        <taxon>Anthemidinae</taxon>
        <taxon>Tanacetum</taxon>
    </lineage>
</organism>
<comment type="caution">
    <text evidence="2">The sequence shown here is derived from an EMBL/GenBank/DDBJ whole genome shotgun (WGS) entry which is preliminary data.</text>
</comment>
<feature type="domain" description="Reverse transcriptase Ty1/copia-type" evidence="1">
    <location>
        <begin position="11"/>
        <end position="142"/>
    </location>
</feature>
<accession>A0A6L2K7G9</accession>
<evidence type="ECO:0000313" key="2">
    <source>
        <dbReference type="EMBL" id="GEU43834.1"/>
    </source>
</evidence>
<evidence type="ECO:0000259" key="1">
    <source>
        <dbReference type="Pfam" id="PF07727"/>
    </source>
</evidence>
<dbReference type="InterPro" id="IPR043502">
    <property type="entry name" value="DNA/RNA_pol_sf"/>
</dbReference>
<proteinExistence type="predicted"/>
<dbReference type="SUPFAM" id="SSF56672">
    <property type="entry name" value="DNA/RNA polymerases"/>
    <property type="match status" value="1"/>
</dbReference>
<gene>
    <name evidence="2" type="ORF">Tci_015812</name>
</gene>
<dbReference type="AlphaFoldDB" id="A0A6L2K7G9"/>
<dbReference type="Pfam" id="PF07727">
    <property type="entry name" value="RVT_2"/>
    <property type="match status" value="1"/>
</dbReference>